<accession>A0A835YR45</accession>
<protein>
    <recommendedName>
        <fullName evidence="3">Ankyrin repeat protein</fullName>
    </recommendedName>
</protein>
<comment type="caution">
    <text evidence="1">The sequence shown here is derived from an EMBL/GenBank/DDBJ whole genome shotgun (WGS) entry which is preliminary data.</text>
</comment>
<evidence type="ECO:0000313" key="2">
    <source>
        <dbReference type="Proteomes" id="UP000664859"/>
    </source>
</evidence>
<organism evidence="1 2">
    <name type="scientific">Tribonema minus</name>
    <dbReference type="NCBI Taxonomy" id="303371"/>
    <lineage>
        <taxon>Eukaryota</taxon>
        <taxon>Sar</taxon>
        <taxon>Stramenopiles</taxon>
        <taxon>Ochrophyta</taxon>
        <taxon>PX clade</taxon>
        <taxon>Xanthophyceae</taxon>
        <taxon>Tribonematales</taxon>
        <taxon>Tribonemataceae</taxon>
        <taxon>Tribonema</taxon>
    </lineage>
</organism>
<dbReference type="AlphaFoldDB" id="A0A835YR45"/>
<gene>
    <name evidence="1" type="ORF">JKP88DRAFT_347223</name>
</gene>
<keyword evidence="2" id="KW-1185">Reference proteome</keyword>
<dbReference type="EMBL" id="JAFCMP010000547">
    <property type="protein sequence ID" value="KAG5175639.1"/>
    <property type="molecule type" value="Genomic_DNA"/>
</dbReference>
<evidence type="ECO:0000313" key="1">
    <source>
        <dbReference type="EMBL" id="KAG5175639.1"/>
    </source>
</evidence>
<proteinExistence type="predicted"/>
<name>A0A835YR45_9STRA</name>
<evidence type="ECO:0008006" key="3">
    <source>
        <dbReference type="Google" id="ProtNLM"/>
    </source>
</evidence>
<dbReference type="Proteomes" id="UP000664859">
    <property type="component" value="Unassembled WGS sequence"/>
</dbReference>
<reference evidence="1" key="1">
    <citation type="submission" date="2021-02" db="EMBL/GenBank/DDBJ databases">
        <title>First Annotated Genome of the Yellow-green Alga Tribonema minus.</title>
        <authorList>
            <person name="Mahan K.M."/>
        </authorList>
    </citation>
    <scope>NUCLEOTIDE SEQUENCE</scope>
    <source>
        <strain evidence="1">UTEX B ZZ1240</strain>
    </source>
</reference>
<sequence length="491" mass="52206">MLYTYCTPSMLTKAPPKTPPPQNSGDLTDAAAELPLLEVEQDCIKAILRQLACDAADTAPVPGVATLNTAMAMLQQRLTALKAANDCHNFDSLAQHANATATSEVFSSTHLLGTIMSFAAPGAFLFVATVSRRVGAVAMQVASVHGAGSVCVTGIDAALSSASRLALALVSTGFTDLVQLLSSNETRLPCPCGSLGKLESLQAVESMQLAGMHVCSEVLIGAAIKCNIGHLRSISAAESWPPHYFYVLCNAAAMFGHIGTLNFLLEHGRQLFSDQRLRLPTPDDASTWGYKGAIVFTDAHGTDHALTLVDAAAMADDASVLRWLHARHPPLQFTRITMTLAAGCGGLPTMKWLRAQGCSHDINEVAKTLLQMRQGAATPPKMEWVRSCGGGDWSAQGMTDMLVEALTHSSPALARWLRAEGARWPTDLAEVVMTKPGPVEPRTLLWAVQQGCPFDLWTSEVCEVLSERSAEAAAVKLALHDLGCPCGCPRP</sequence>